<keyword evidence="3" id="KW-1185">Reference proteome</keyword>
<keyword evidence="1" id="KW-0732">Signal</keyword>
<protein>
    <submittedName>
        <fullName evidence="2">Uncharacterized protein</fullName>
    </submittedName>
</protein>
<gene>
    <name evidence="2" type="ORF">CYCCA115_LOCUS17793</name>
</gene>
<proteinExistence type="predicted"/>
<evidence type="ECO:0000256" key="1">
    <source>
        <dbReference type="SAM" id="SignalP"/>
    </source>
</evidence>
<feature type="signal peptide" evidence="1">
    <location>
        <begin position="1"/>
        <end position="23"/>
    </location>
</feature>
<feature type="chain" id="PRO_5042161758" evidence="1">
    <location>
        <begin position="24"/>
        <end position="138"/>
    </location>
</feature>
<accession>A0AAD2G0V8</accession>
<evidence type="ECO:0000313" key="2">
    <source>
        <dbReference type="EMBL" id="CAJ1959371.1"/>
    </source>
</evidence>
<name>A0AAD2G0V8_9STRA</name>
<comment type="caution">
    <text evidence="2">The sequence shown here is derived from an EMBL/GenBank/DDBJ whole genome shotgun (WGS) entry which is preliminary data.</text>
</comment>
<evidence type="ECO:0000313" key="3">
    <source>
        <dbReference type="Proteomes" id="UP001295423"/>
    </source>
</evidence>
<sequence>MRSFNPLFLTLILSFLLRLECQAFVVPKQCWSAKLTLSVAENDNHNQNEDEESDESIGESLNTLLDKQFFDPEKYDENDTGPLAWFANFVKRDYEFAETVYVGVYLTVLVIITQEVLRMQLYGDKYMPFARIGNGNLF</sequence>
<reference evidence="2" key="1">
    <citation type="submission" date="2023-08" db="EMBL/GenBank/DDBJ databases">
        <authorList>
            <person name="Audoor S."/>
            <person name="Bilcke G."/>
        </authorList>
    </citation>
    <scope>NUCLEOTIDE SEQUENCE</scope>
</reference>
<organism evidence="2 3">
    <name type="scientific">Cylindrotheca closterium</name>
    <dbReference type="NCBI Taxonomy" id="2856"/>
    <lineage>
        <taxon>Eukaryota</taxon>
        <taxon>Sar</taxon>
        <taxon>Stramenopiles</taxon>
        <taxon>Ochrophyta</taxon>
        <taxon>Bacillariophyta</taxon>
        <taxon>Bacillariophyceae</taxon>
        <taxon>Bacillariophycidae</taxon>
        <taxon>Bacillariales</taxon>
        <taxon>Bacillariaceae</taxon>
        <taxon>Cylindrotheca</taxon>
    </lineage>
</organism>
<dbReference type="Proteomes" id="UP001295423">
    <property type="component" value="Unassembled WGS sequence"/>
</dbReference>
<dbReference type="EMBL" id="CAKOGP040001992">
    <property type="protein sequence ID" value="CAJ1959371.1"/>
    <property type="molecule type" value="Genomic_DNA"/>
</dbReference>
<dbReference type="AlphaFoldDB" id="A0AAD2G0V8"/>